<keyword evidence="6 7" id="KW-0472">Membrane</keyword>
<evidence type="ECO:0000313" key="9">
    <source>
        <dbReference type="EMBL" id="MBE9464234.1"/>
    </source>
</evidence>
<evidence type="ECO:0000259" key="8">
    <source>
        <dbReference type="Pfam" id="PF04239"/>
    </source>
</evidence>
<keyword evidence="4 7" id="KW-0812">Transmembrane</keyword>
<evidence type="ECO:0000256" key="5">
    <source>
        <dbReference type="ARBA" id="ARBA00022989"/>
    </source>
</evidence>
<evidence type="ECO:0000256" key="2">
    <source>
        <dbReference type="ARBA" id="ARBA00006448"/>
    </source>
</evidence>
<dbReference type="Pfam" id="PF04239">
    <property type="entry name" value="DUF421"/>
    <property type="match status" value="1"/>
</dbReference>
<dbReference type="PANTHER" id="PTHR34582">
    <property type="entry name" value="UPF0702 TRANSMEMBRANE PROTEIN YCAP"/>
    <property type="match status" value="1"/>
</dbReference>
<dbReference type="EMBL" id="JACYGY010000001">
    <property type="protein sequence ID" value="MBE9464234.1"/>
    <property type="molecule type" value="Genomic_DNA"/>
</dbReference>
<evidence type="ECO:0000256" key="6">
    <source>
        <dbReference type="ARBA" id="ARBA00023136"/>
    </source>
</evidence>
<evidence type="ECO:0000256" key="7">
    <source>
        <dbReference type="SAM" id="Phobius"/>
    </source>
</evidence>
<dbReference type="RefSeq" id="WP_194122307.1">
    <property type="nucleotide sequence ID" value="NZ_JACYGY010000001.1"/>
</dbReference>
<evidence type="ECO:0000256" key="1">
    <source>
        <dbReference type="ARBA" id="ARBA00004651"/>
    </source>
</evidence>
<reference evidence="10" key="1">
    <citation type="submission" date="2023-07" db="EMBL/GenBank/DDBJ databases">
        <title>Dyadobacter sp. nov 'subterranea' isolated from contaminted grondwater.</title>
        <authorList>
            <person name="Szabo I."/>
            <person name="Al-Omari J."/>
            <person name="Szerdahelyi S.G."/>
            <person name="Rado J."/>
        </authorList>
    </citation>
    <scope>NUCLEOTIDE SEQUENCE [LARGE SCALE GENOMIC DNA]</scope>
    <source>
        <strain evidence="10">UP-52</strain>
    </source>
</reference>
<dbReference type="PANTHER" id="PTHR34582:SF6">
    <property type="entry name" value="UPF0702 TRANSMEMBRANE PROTEIN YCAP"/>
    <property type="match status" value="1"/>
</dbReference>
<dbReference type="Gene3D" id="3.30.240.20">
    <property type="entry name" value="bsu07140 like domains"/>
    <property type="match status" value="1"/>
</dbReference>
<protein>
    <submittedName>
        <fullName evidence="9">DUF421 domain-containing protein</fullName>
    </submittedName>
</protein>
<feature type="transmembrane region" description="Helical" evidence="7">
    <location>
        <begin position="20"/>
        <end position="41"/>
    </location>
</feature>
<sequence>MKPEDIHFGDWHRILFGDVPGSFFVEVIFRTAIIYAILMISMRLMGKRMEASLGRNEMISMISLAAAIGIPLQSPDRGLLPAVIIACVVVFTQQFIAKKATQNEKFEAITQDNVGVLVEDGKLNLDVMKKTRITRERVFGQLRYKEISQLGEVKRLYLEANGTFTFIESTKPVCGLSILPSWDTEFKKRVSKETNDMVCNHCGNIPKEFLKEEACDRCGFTDWVKAVESISKD</sequence>
<feature type="domain" description="YetF C-terminal" evidence="8">
    <location>
        <begin position="102"/>
        <end position="209"/>
    </location>
</feature>
<keyword evidence="10" id="KW-1185">Reference proteome</keyword>
<evidence type="ECO:0000256" key="3">
    <source>
        <dbReference type="ARBA" id="ARBA00022475"/>
    </source>
</evidence>
<dbReference type="Proteomes" id="UP000634134">
    <property type="component" value="Unassembled WGS sequence"/>
</dbReference>
<keyword evidence="3" id="KW-1003">Cell membrane</keyword>
<evidence type="ECO:0000313" key="10">
    <source>
        <dbReference type="Proteomes" id="UP000634134"/>
    </source>
</evidence>
<comment type="similarity">
    <text evidence="2">Belongs to the UPF0702 family.</text>
</comment>
<organism evidence="9 10">
    <name type="scientific">Dyadobacter subterraneus</name>
    <dbReference type="NCBI Taxonomy" id="2773304"/>
    <lineage>
        <taxon>Bacteria</taxon>
        <taxon>Pseudomonadati</taxon>
        <taxon>Bacteroidota</taxon>
        <taxon>Cytophagia</taxon>
        <taxon>Cytophagales</taxon>
        <taxon>Spirosomataceae</taxon>
        <taxon>Dyadobacter</taxon>
    </lineage>
</organism>
<proteinExistence type="inferred from homology"/>
<comment type="subcellular location">
    <subcellularLocation>
        <location evidence="1">Cell membrane</location>
        <topology evidence="1">Multi-pass membrane protein</topology>
    </subcellularLocation>
</comment>
<dbReference type="InterPro" id="IPR007353">
    <property type="entry name" value="DUF421"/>
</dbReference>
<gene>
    <name evidence="9" type="ORF">IEE83_20295</name>
</gene>
<keyword evidence="5 7" id="KW-1133">Transmembrane helix</keyword>
<evidence type="ECO:0000256" key="4">
    <source>
        <dbReference type="ARBA" id="ARBA00022692"/>
    </source>
</evidence>
<comment type="caution">
    <text evidence="9">The sequence shown here is derived from an EMBL/GenBank/DDBJ whole genome shotgun (WGS) entry which is preliminary data.</text>
</comment>
<name>A0ABR9WFE9_9BACT</name>
<dbReference type="InterPro" id="IPR023090">
    <property type="entry name" value="UPF0702_alpha/beta_dom_sf"/>
</dbReference>
<accession>A0ABR9WFE9</accession>